<dbReference type="InterPro" id="IPR006016">
    <property type="entry name" value="UspA"/>
</dbReference>
<dbReference type="PANTHER" id="PTHR46553:SF3">
    <property type="entry name" value="ADENINE NUCLEOTIDE ALPHA HYDROLASES-LIKE SUPERFAMILY PROTEIN"/>
    <property type="match status" value="1"/>
</dbReference>
<dbReference type="EMBL" id="BAAAHE010000038">
    <property type="protein sequence ID" value="GAA0630540.1"/>
    <property type="molecule type" value="Genomic_DNA"/>
</dbReference>
<protein>
    <submittedName>
        <fullName evidence="3">Universal stress protein</fullName>
    </submittedName>
</protein>
<dbReference type="SUPFAM" id="SSF52402">
    <property type="entry name" value="Adenine nucleotide alpha hydrolases-like"/>
    <property type="match status" value="1"/>
</dbReference>
<dbReference type="Pfam" id="PF00582">
    <property type="entry name" value="Usp"/>
    <property type="match status" value="1"/>
</dbReference>
<feature type="domain" description="UspA" evidence="2">
    <location>
        <begin position="7"/>
        <end position="141"/>
    </location>
</feature>
<dbReference type="InterPro" id="IPR014729">
    <property type="entry name" value="Rossmann-like_a/b/a_fold"/>
</dbReference>
<comment type="similarity">
    <text evidence="1">Belongs to the universal stress protein A family.</text>
</comment>
<proteinExistence type="inferred from homology"/>
<accession>A0ABP3SAK0</accession>
<organism evidence="3 4">
    <name type="scientific">Sporichthya brevicatena</name>
    <dbReference type="NCBI Taxonomy" id="171442"/>
    <lineage>
        <taxon>Bacteria</taxon>
        <taxon>Bacillati</taxon>
        <taxon>Actinomycetota</taxon>
        <taxon>Actinomycetes</taxon>
        <taxon>Sporichthyales</taxon>
        <taxon>Sporichthyaceae</taxon>
        <taxon>Sporichthya</taxon>
    </lineage>
</organism>
<reference evidence="4" key="1">
    <citation type="journal article" date="2019" name="Int. J. Syst. Evol. Microbiol.">
        <title>The Global Catalogue of Microorganisms (GCM) 10K type strain sequencing project: providing services to taxonomists for standard genome sequencing and annotation.</title>
        <authorList>
            <consortium name="The Broad Institute Genomics Platform"/>
            <consortium name="The Broad Institute Genome Sequencing Center for Infectious Disease"/>
            <person name="Wu L."/>
            <person name="Ma J."/>
        </authorList>
    </citation>
    <scope>NUCLEOTIDE SEQUENCE [LARGE SCALE GENOMIC DNA]</scope>
    <source>
        <strain evidence="4">JCM 10671</strain>
    </source>
</reference>
<dbReference type="InterPro" id="IPR006015">
    <property type="entry name" value="Universal_stress_UspA"/>
</dbReference>
<dbReference type="PANTHER" id="PTHR46553">
    <property type="entry name" value="ADENINE NUCLEOTIDE ALPHA HYDROLASES-LIKE SUPERFAMILY PROTEIN"/>
    <property type="match status" value="1"/>
</dbReference>
<gene>
    <name evidence="3" type="ORF">GCM10009547_37870</name>
</gene>
<dbReference type="PRINTS" id="PR01438">
    <property type="entry name" value="UNVRSLSTRESS"/>
</dbReference>
<dbReference type="Proteomes" id="UP001500957">
    <property type="component" value="Unassembled WGS sequence"/>
</dbReference>
<dbReference type="RefSeq" id="WP_344607640.1">
    <property type="nucleotide sequence ID" value="NZ_BAAAHE010000038.1"/>
</dbReference>
<keyword evidence="4" id="KW-1185">Reference proteome</keyword>
<evidence type="ECO:0000313" key="3">
    <source>
        <dbReference type="EMBL" id="GAA0630540.1"/>
    </source>
</evidence>
<comment type="caution">
    <text evidence="3">The sequence shown here is derived from an EMBL/GenBank/DDBJ whole genome shotgun (WGS) entry which is preliminary data.</text>
</comment>
<evidence type="ECO:0000313" key="4">
    <source>
        <dbReference type="Proteomes" id="UP001500957"/>
    </source>
</evidence>
<name>A0ABP3SAK0_9ACTN</name>
<evidence type="ECO:0000256" key="1">
    <source>
        <dbReference type="ARBA" id="ARBA00008791"/>
    </source>
</evidence>
<dbReference type="Gene3D" id="3.40.50.620">
    <property type="entry name" value="HUPs"/>
    <property type="match status" value="1"/>
</dbReference>
<evidence type="ECO:0000259" key="2">
    <source>
        <dbReference type="Pfam" id="PF00582"/>
    </source>
</evidence>
<sequence>MSGTNEERIVVGVDGSPEAEAALRWANAAAQRAGAMLDVVTAWSLPAAFSWDVGAYGIDWQGDAEKSLQATLDEVFGADRPANLRTFALEGDPAHCLVEHARGARMLVVGNRGRGGFRGLLLGSVSSKCAAHAKCPVLIVHAGDELPAE</sequence>